<evidence type="ECO:0000259" key="2">
    <source>
        <dbReference type="Pfam" id="PF14274"/>
    </source>
</evidence>
<evidence type="ECO:0000313" key="3">
    <source>
        <dbReference type="EMBL" id="TCV07440.1"/>
    </source>
</evidence>
<name>A0A4R3VPP2_9SPHI</name>
<dbReference type="Pfam" id="PF08522">
    <property type="entry name" value="BT_3987-like_N"/>
    <property type="match status" value="1"/>
</dbReference>
<evidence type="ECO:0000313" key="4">
    <source>
        <dbReference type="Proteomes" id="UP000295197"/>
    </source>
</evidence>
<dbReference type="AlphaFoldDB" id="A0A4R3VPP2"/>
<feature type="domain" description="BT-3044-like C-terminal" evidence="2">
    <location>
        <begin position="161"/>
        <end position="292"/>
    </location>
</feature>
<gene>
    <name evidence="3" type="ORF">EDC17_105215</name>
</gene>
<comment type="caution">
    <text evidence="3">The sequence shown here is derived from an EMBL/GenBank/DDBJ whole genome shotgun (WGS) entry which is preliminary data.</text>
</comment>
<dbReference type="InterPro" id="IPR025371">
    <property type="entry name" value="BT_3044-like_C"/>
</dbReference>
<dbReference type="Gene3D" id="2.60.40.1740">
    <property type="entry name" value="hypothetical protein (bacova_03559)"/>
    <property type="match status" value="1"/>
</dbReference>
<dbReference type="Pfam" id="PF14274">
    <property type="entry name" value="BT_3044-like_C"/>
    <property type="match status" value="1"/>
</dbReference>
<protein>
    <submittedName>
        <fullName evidence="3">Uncharacterized protein DUF1735</fullName>
    </submittedName>
</protein>
<dbReference type="InterPro" id="IPR013728">
    <property type="entry name" value="BT_3987-like_N"/>
</dbReference>
<organism evidence="3 4">
    <name type="scientific">Sphingobacterium alimentarium</name>
    <dbReference type="NCBI Taxonomy" id="797292"/>
    <lineage>
        <taxon>Bacteria</taxon>
        <taxon>Pseudomonadati</taxon>
        <taxon>Bacteroidota</taxon>
        <taxon>Sphingobacteriia</taxon>
        <taxon>Sphingobacteriales</taxon>
        <taxon>Sphingobacteriaceae</taxon>
        <taxon>Sphingobacterium</taxon>
    </lineage>
</organism>
<dbReference type="Proteomes" id="UP000295197">
    <property type="component" value="Unassembled WGS sequence"/>
</dbReference>
<accession>A0A4R3VPP2</accession>
<proteinExistence type="predicted"/>
<dbReference type="PROSITE" id="PS51257">
    <property type="entry name" value="PROKAR_LIPOPROTEIN"/>
    <property type="match status" value="1"/>
</dbReference>
<sequence>MKRKISALLILPFFLFSCEDKDVFEQEMYKNVIALISSSYHNNFEEIVPLNGQEVTGYITASVGGSYAPDRDLTVKLIEENTAFDRYNWSLFDADTRLYAKLLAKDKYEIPESKIVIKAGERTGRALVKLRPDGLSPDSTYFISLQAFPEGEVEINPTKSNVLYKVMIYNQFASQAKNSFYSMTGLQDGAITAANKQLFPLSKNSVRVIAGIESFASNEQSIAKTSIILEVGTDNKVTIKPYKDLVVRQIDNDSRYPNEFKVEESFGRKFNVFTLCYEYQIGSTKKLMHEELRMEITE</sequence>
<dbReference type="EMBL" id="SMBZ01000052">
    <property type="protein sequence ID" value="TCV07440.1"/>
    <property type="molecule type" value="Genomic_DNA"/>
</dbReference>
<evidence type="ECO:0000259" key="1">
    <source>
        <dbReference type="Pfam" id="PF08522"/>
    </source>
</evidence>
<dbReference type="RefSeq" id="WP_132778789.1">
    <property type="nucleotide sequence ID" value="NZ_SMBZ01000052.1"/>
</dbReference>
<keyword evidence="4" id="KW-1185">Reference proteome</keyword>
<reference evidence="3 4" key="1">
    <citation type="submission" date="2019-03" db="EMBL/GenBank/DDBJ databases">
        <title>Genomic Encyclopedia of Type Strains, Phase IV (KMG-IV): sequencing the most valuable type-strain genomes for metagenomic binning, comparative biology and taxonomic classification.</title>
        <authorList>
            <person name="Goeker M."/>
        </authorList>
    </citation>
    <scope>NUCLEOTIDE SEQUENCE [LARGE SCALE GENOMIC DNA]</scope>
    <source>
        <strain evidence="3 4">DSM 22362</strain>
    </source>
</reference>
<feature type="domain" description="BT-3987-like N-terminal" evidence="1">
    <location>
        <begin position="43"/>
        <end position="146"/>
    </location>
</feature>
<dbReference type="OrthoDB" id="1050708at2"/>